<dbReference type="InterPro" id="IPR032359">
    <property type="entry name" value="KwaB-like"/>
</dbReference>
<organism evidence="1 2">
    <name type="scientific">Ruminococcus flavefaciens</name>
    <dbReference type="NCBI Taxonomy" id="1265"/>
    <lineage>
        <taxon>Bacteria</taxon>
        <taxon>Bacillati</taxon>
        <taxon>Bacillota</taxon>
        <taxon>Clostridia</taxon>
        <taxon>Eubacteriales</taxon>
        <taxon>Oscillospiraceae</taxon>
        <taxon>Ruminococcus</taxon>
    </lineage>
</organism>
<dbReference type="OrthoDB" id="8899520at2"/>
<dbReference type="AlphaFoldDB" id="A0A1M7MGV9"/>
<evidence type="ECO:0000313" key="2">
    <source>
        <dbReference type="Proteomes" id="UP000184394"/>
    </source>
</evidence>
<sequence>MFDNCVAMVIRADKNEDFVYRLEMDATTQQELCISFSNAHDELLNEKTKVVFDGSYKPLTGEFLTIENFQLPPEIMDAIRDPIGVKSLQKENGIFPEIKAVFIGERIESDDSEKFNIAFQRFRKEQYISPKWFNLFLSENTFSQEKRYGISIADSIDCFYTANELQFVSFYFARQIFDLSGYYRSATDQEVASFVTNENLLIEDAASFKSMADTWIRRKIAMINDSRVLENYSASQIKSLASKVDIKIDVENRKIKLPNDKESIKVILGFLDEETYKGPFSKNTYLANSKRTIAKK</sequence>
<gene>
    <name evidence="1" type="ORF">SAMN04487860_12244</name>
</gene>
<accession>A0A1M7MGV9</accession>
<dbReference type="EMBL" id="FRCT01000022">
    <property type="protein sequence ID" value="SHM90071.1"/>
    <property type="molecule type" value="Genomic_DNA"/>
</dbReference>
<dbReference type="RefSeq" id="WP_072952430.1">
    <property type="nucleotide sequence ID" value="NZ_FRCT01000022.1"/>
</dbReference>
<dbReference type="Pfam" id="PF16162">
    <property type="entry name" value="KwaB"/>
    <property type="match status" value="1"/>
</dbReference>
<evidence type="ECO:0008006" key="3">
    <source>
        <dbReference type="Google" id="ProtNLM"/>
    </source>
</evidence>
<protein>
    <recommendedName>
        <fullName evidence="3">DUF4868 domain-containing protein</fullName>
    </recommendedName>
</protein>
<dbReference type="Proteomes" id="UP000184394">
    <property type="component" value="Unassembled WGS sequence"/>
</dbReference>
<name>A0A1M7MGV9_RUMFL</name>
<proteinExistence type="predicted"/>
<evidence type="ECO:0000313" key="1">
    <source>
        <dbReference type="EMBL" id="SHM90071.1"/>
    </source>
</evidence>
<reference evidence="1 2" key="1">
    <citation type="submission" date="2016-11" db="EMBL/GenBank/DDBJ databases">
        <authorList>
            <person name="Jaros S."/>
            <person name="Januszkiewicz K."/>
            <person name="Wedrychowicz H."/>
        </authorList>
    </citation>
    <scope>NUCLEOTIDE SEQUENCE [LARGE SCALE GENOMIC DNA]</scope>
    <source>
        <strain evidence="1 2">Y1</strain>
    </source>
</reference>